<dbReference type="SUPFAM" id="SSF53335">
    <property type="entry name" value="S-adenosyl-L-methionine-dependent methyltransferases"/>
    <property type="match status" value="1"/>
</dbReference>
<evidence type="ECO:0000256" key="4">
    <source>
        <dbReference type="ARBA" id="ARBA00047422"/>
    </source>
</evidence>
<dbReference type="PRINTS" id="PR00105">
    <property type="entry name" value="C5METTRFRASE"/>
</dbReference>
<evidence type="ECO:0008006" key="7">
    <source>
        <dbReference type="Google" id="ProtNLM"/>
    </source>
</evidence>
<accession>A0ABX0N3C8</accession>
<keyword evidence="2" id="KW-0808">Transferase</keyword>
<proteinExistence type="predicted"/>
<dbReference type="Proteomes" id="UP000610594">
    <property type="component" value="Unassembled WGS sequence"/>
</dbReference>
<sequence>MEDLPKICANPNNLIECGLFFAKFNNEDVKNMPVAVSLFFGCGGSDAGVTASGFNLAMATDLLPYARDVYMASHAETDYRVGDVKNHKFSGCGIIGQMLLMSRRSQGGVRDPARKINKLYLEFAPALTSIRPEGFIVENVSGIVRSNFSHLLEDQFRVSIIKLCLVNGFRAFTILMKLMLFNYRP</sequence>
<evidence type="ECO:0000313" key="5">
    <source>
        <dbReference type="EMBL" id="NHZ66906.1"/>
    </source>
</evidence>
<gene>
    <name evidence="5" type="ORF">F1735_32290</name>
</gene>
<evidence type="ECO:0000313" key="6">
    <source>
        <dbReference type="Proteomes" id="UP000610594"/>
    </source>
</evidence>
<comment type="catalytic activity">
    <reaction evidence="4">
        <text>a 2'-deoxycytidine in DNA + S-adenosyl-L-methionine = a 5-methyl-2'-deoxycytidine in DNA + S-adenosyl-L-homocysteine + H(+)</text>
        <dbReference type="Rhea" id="RHEA:13681"/>
        <dbReference type="Rhea" id="RHEA-COMP:11369"/>
        <dbReference type="Rhea" id="RHEA-COMP:11370"/>
        <dbReference type="ChEBI" id="CHEBI:15378"/>
        <dbReference type="ChEBI" id="CHEBI:57856"/>
        <dbReference type="ChEBI" id="CHEBI:59789"/>
        <dbReference type="ChEBI" id="CHEBI:85452"/>
        <dbReference type="ChEBI" id="CHEBI:85454"/>
        <dbReference type="EC" id="2.1.1.37"/>
    </reaction>
</comment>
<dbReference type="Pfam" id="PF00145">
    <property type="entry name" value="DNA_methylase"/>
    <property type="match status" value="1"/>
</dbReference>
<organism evidence="5 6">
    <name type="scientific">Massilia genomosp. 1</name>
    <dbReference type="NCBI Taxonomy" id="2609280"/>
    <lineage>
        <taxon>Bacteria</taxon>
        <taxon>Pseudomonadati</taxon>
        <taxon>Pseudomonadota</taxon>
        <taxon>Betaproteobacteria</taxon>
        <taxon>Burkholderiales</taxon>
        <taxon>Oxalobacteraceae</taxon>
        <taxon>Telluria group</taxon>
        <taxon>Massilia</taxon>
    </lineage>
</organism>
<name>A0ABX0N3C8_9BURK</name>
<evidence type="ECO:0000256" key="3">
    <source>
        <dbReference type="ARBA" id="ARBA00022747"/>
    </source>
</evidence>
<comment type="caution">
    <text evidence="5">The sequence shown here is derived from an EMBL/GenBank/DDBJ whole genome shotgun (WGS) entry which is preliminary data.</text>
</comment>
<dbReference type="EMBL" id="WHJF01000192">
    <property type="protein sequence ID" value="NHZ66906.1"/>
    <property type="molecule type" value="Genomic_DNA"/>
</dbReference>
<protein>
    <recommendedName>
        <fullName evidence="7">DNA (cytosine-5-)-methyltransferase</fullName>
    </recommendedName>
</protein>
<dbReference type="RefSeq" id="WP_167240972.1">
    <property type="nucleotide sequence ID" value="NZ_WHJF01000192.1"/>
</dbReference>
<evidence type="ECO:0000256" key="2">
    <source>
        <dbReference type="ARBA" id="ARBA00022679"/>
    </source>
</evidence>
<evidence type="ECO:0000256" key="1">
    <source>
        <dbReference type="ARBA" id="ARBA00022603"/>
    </source>
</evidence>
<keyword evidence="3" id="KW-0680">Restriction system</keyword>
<dbReference type="Gene3D" id="3.40.50.150">
    <property type="entry name" value="Vaccinia Virus protein VP39"/>
    <property type="match status" value="1"/>
</dbReference>
<keyword evidence="1" id="KW-0489">Methyltransferase</keyword>
<dbReference type="InterPro" id="IPR029063">
    <property type="entry name" value="SAM-dependent_MTases_sf"/>
</dbReference>
<dbReference type="InterPro" id="IPR001525">
    <property type="entry name" value="C5_MeTfrase"/>
</dbReference>
<reference evidence="5 6" key="1">
    <citation type="submission" date="2019-10" db="EMBL/GenBank/DDBJ databases">
        <title>Taxonomy of Antarctic Massilia spp.: description of Massilia rubra sp. nov., Massilia aquatica sp. nov., Massilia mucilaginosa sp. nov., Massilia frigida sp. nov. isolated from streams, lakes and regoliths.</title>
        <authorList>
            <person name="Holochova P."/>
            <person name="Sedlacek I."/>
            <person name="Kralova S."/>
            <person name="Maslanova I."/>
            <person name="Busse H.-J."/>
            <person name="Stankova E."/>
            <person name="Vrbovska V."/>
            <person name="Kovarovic V."/>
            <person name="Bartak M."/>
            <person name="Svec P."/>
            <person name="Pantucek R."/>
        </authorList>
    </citation>
    <scope>NUCLEOTIDE SEQUENCE [LARGE SCALE GENOMIC DNA]</scope>
    <source>
        <strain evidence="5 6">CCM 8694</strain>
    </source>
</reference>
<keyword evidence="6" id="KW-1185">Reference proteome</keyword>